<feature type="non-terminal residue" evidence="4">
    <location>
        <position position="274"/>
    </location>
</feature>
<dbReference type="EMBL" id="JAGXEW010000048">
    <property type="protein sequence ID" value="KAK1152052.1"/>
    <property type="molecule type" value="Genomic_DNA"/>
</dbReference>
<dbReference type="InterPro" id="IPR057774">
    <property type="entry name" value="D8C_UMOD/GP2/OIT3-like"/>
</dbReference>
<dbReference type="Proteomes" id="UP001230051">
    <property type="component" value="Unassembled WGS sequence"/>
</dbReference>
<comment type="caution">
    <text evidence="4">The sequence shown here is derived from an EMBL/GenBank/DDBJ whole genome shotgun (WGS) entry which is preliminary data.</text>
</comment>
<accession>A0AAD8CIM0</accession>
<evidence type="ECO:0000313" key="4">
    <source>
        <dbReference type="EMBL" id="KAK1152052.1"/>
    </source>
</evidence>
<dbReference type="PANTHER" id="PTHR36191">
    <property type="entry name" value="ENDO/EXONUCLEASE/PHOSPHATASE DOMAIN-CONTAINING PROTEIN-RELATED"/>
    <property type="match status" value="1"/>
</dbReference>
<proteinExistence type="predicted"/>
<feature type="domain" description="UMOD/GP2/OIT3-like D8C" evidence="3">
    <location>
        <begin position="146"/>
        <end position="231"/>
    </location>
</feature>
<dbReference type="PANTHER" id="PTHR36191:SF4">
    <property type="entry name" value="VWFD DOMAIN-CONTAINING PROTEIN"/>
    <property type="match status" value="1"/>
</dbReference>
<protein>
    <recommendedName>
        <fullName evidence="3">UMOD/GP2/OIT3-like D8C domain-containing protein</fullName>
    </recommendedName>
</protein>
<evidence type="ECO:0000256" key="1">
    <source>
        <dbReference type="ARBA" id="ARBA00022729"/>
    </source>
</evidence>
<gene>
    <name evidence="4" type="ORF">AOXY_G31615</name>
</gene>
<feature type="domain" description="UMOD/GP2/OIT3-like D8C" evidence="3">
    <location>
        <begin position="11"/>
        <end position="91"/>
    </location>
</feature>
<sequence length="274" mass="30477">WSEWMVSLLVNDSVRMPETCVPDYSCGTDATLWITGTHPVETDGIVSRQACAGWNLNCCHSSITVHIKACPGNYHVYKYQGVPWCYHAYCAGTAFHVTDIILCLQSPFCVNPCQQYNVLDEPWRSTDFPIAPSSVPKCDSGLNGWYRFLVNDSVRMPEACVPEYSCGTHAPMWINGTHPLETDGIVSRQSCGKWSSSCCYFTTTVHIKACPGNYHVYKFQGTPGCNLAYCAGTVIQYCCYVAYKCKITFCCCFFSTCGSQFYSGCTDVFLTGIK</sequence>
<organism evidence="4 5">
    <name type="scientific">Acipenser oxyrinchus oxyrinchus</name>
    <dbReference type="NCBI Taxonomy" id="40147"/>
    <lineage>
        <taxon>Eukaryota</taxon>
        <taxon>Metazoa</taxon>
        <taxon>Chordata</taxon>
        <taxon>Craniata</taxon>
        <taxon>Vertebrata</taxon>
        <taxon>Euteleostomi</taxon>
        <taxon>Actinopterygii</taxon>
        <taxon>Chondrostei</taxon>
        <taxon>Acipenseriformes</taxon>
        <taxon>Acipenseridae</taxon>
        <taxon>Acipenser</taxon>
    </lineage>
</organism>
<keyword evidence="2" id="KW-1015">Disulfide bond</keyword>
<evidence type="ECO:0000259" key="3">
    <source>
        <dbReference type="Pfam" id="PF23283"/>
    </source>
</evidence>
<name>A0AAD8CIM0_ACIOX</name>
<keyword evidence="1" id="KW-0732">Signal</keyword>
<reference evidence="4" key="1">
    <citation type="submission" date="2022-02" db="EMBL/GenBank/DDBJ databases">
        <title>Atlantic sturgeon de novo genome assembly.</title>
        <authorList>
            <person name="Stock M."/>
            <person name="Klopp C."/>
            <person name="Guiguen Y."/>
            <person name="Cabau C."/>
            <person name="Parinello H."/>
            <person name="Santidrian Yebra-Pimentel E."/>
            <person name="Kuhl H."/>
            <person name="Dirks R.P."/>
            <person name="Guessner J."/>
            <person name="Wuertz S."/>
            <person name="Du K."/>
            <person name="Schartl M."/>
        </authorList>
    </citation>
    <scope>NUCLEOTIDE SEQUENCE</scope>
    <source>
        <strain evidence="4">STURGEONOMICS-FGT-2020</strain>
        <tissue evidence="4">Whole blood</tissue>
    </source>
</reference>
<evidence type="ECO:0000313" key="5">
    <source>
        <dbReference type="Proteomes" id="UP001230051"/>
    </source>
</evidence>
<dbReference type="Pfam" id="PF23283">
    <property type="entry name" value="D8C_UMOD"/>
    <property type="match status" value="2"/>
</dbReference>
<evidence type="ECO:0000256" key="2">
    <source>
        <dbReference type="ARBA" id="ARBA00023157"/>
    </source>
</evidence>
<keyword evidence="5" id="KW-1185">Reference proteome</keyword>
<dbReference type="AlphaFoldDB" id="A0AAD8CIM0"/>